<dbReference type="Proteomes" id="UP001217417">
    <property type="component" value="Unassembled WGS sequence"/>
</dbReference>
<organism evidence="4 5">
    <name type="scientific">Lipomyces tetrasporus</name>
    <dbReference type="NCBI Taxonomy" id="54092"/>
    <lineage>
        <taxon>Eukaryota</taxon>
        <taxon>Fungi</taxon>
        <taxon>Dikarya</taxon>
        <taxon>Ascomycota</taxon>
        <taxon>Saccharomycotina</taxon>
        <taxon>Lipomycetes</taxon>
        <taxon>Lipomycetales</taxon>
        <taxon>Lipomycetaceae</taxon>
        <taxon>Lipomyces</taxon>
    </lineage>
</organism>
<comment type="similarity">
    <text evidence="1">Belongs to the short-chain dehydrogenases/reductases (SDR) family.</text>
</comment>
<dbReference type="InterPro" id="IPR020904">
    <property type="entry name" value="Sc_DH/Rdtase_CS"/>
</dbReference>
<comment type="caution">
    <text evidence="4">The sequence shown here is derived from an EMBL/GenBank/DDBJ whole genome shotgun (WGS) entry which is preliminary data.</text>
</comment>
<dbReference type="GeneID" id="80884199"/>
<dbReference type="Gene3D" id="3.40.50.720">
    <property type="entry name" value="NAD(P)-binding Rossmann-like Domain"/>
    <property type="match status" value="1"/>
</dbReference>
<dbReference type="AlphaFoldDB" id="A0AAD7VVB8"/>
<dbReference type="SUPFAM" id="SSF51735">
    <property type="entry name" value="NAD(P)-binding Rossmann-fold domains"/>
    <property type="match status" value="1"/>
</dbReference>
<dbReference type="PRINTS" id="PR00081">
    <property type="entry name" value="GDHRDH"/>
</dbReference>
<keyword evidence="3" id="KW-0560">Oxidoreductase</keyword>
<evidence type="ECO:0000256" key="3">
    <source>
        <dbReference type="ARBA" id="ARBA00023002"/>
    </source>
</evidence>
<proteinExistence type="inferred from homology"/>
<keyword evidence="5" id="KW-1185">Reference proteome</keyword>
<dbReference type="GO" id="GO:0016616">
    <property type="term" value="F:oxidoreductase activity, acting on the CH-OH group of donors, NAD or NADP as acceptor"/>
    <property type="evidence" value="ECO:0007669"/>
    <property type="project" value="UniProtKB-ARBA"/>
</dbReference>
<dbReference type="EMBL" id="JARPMG010000001">
    <property type="protein sequence ID" value="KAJ8104092.1"/>
    <property type="molecule type" value="Genomic_DNA"/>
</dbReference>
<evidence type="ECO:0008006" key="6">
    <source>
        <dbReference type="Google" id="ProtNLM"/>
    </source>
</evidence>
<evidence type="ECO:0000313" key="5">
    <source>
        <dbReference type="Proteomes" id="UP001217417"/>
    </source>
</evidence>
<dbReference type="PANTHER" id="PTHR43008:SF8">
    <property type="entry name" value="BENZIL REDUCTASE ((S)-BENZOIN FORMING) IRC24"/>
    <property type="match status" value="1"/>
</dbReference>
<dbReference type="Pfam" id="PF00106">
    <property type="entry name" value="adh_short"/>
    <property type="match status" value="1"/>
</dbReference>
<sequence>MAPVIVVTGASRGKLFLSNPRRRWTSVLALGLGAAIARQLLSPPISANVVLVARTESGLKPFAEEFPNQVAYLTGDLSADQVNQDAIKLAISKFGKLDGIVFNAAILDPIAKVGKADIAAWRKLYDVNFFSLIVALKEAVPYLQESKGKVVFISSGAAHHYFYGWGAYGSSKAATDHLAATLAAEEPDIFSISLDPGVMDTNMQDALREKHGSEMSPSEHERFLKLKSDGGLSPPEVPGNVAVNLVLKGGPEVNGKTLRFTAPELAEYAK</sequence>
<dbReference type="InterPro" id="IPR036291">
    <property type="entry name" value="NAD(P)-bd_dom_sf"/>
</dbReference>
<evidence type="ECO:0000256" key="2">
    <source>
        <dbReference type="ARBA" id="ARBA00022857"/>
    </source>
</evidence>
<dbReference type="InterPro" id="IPR002347">
    <property type="entry name" value="SDR_fam"/>
</dbReference>
<dbReference type="GO" id="GO:0050664">
    <property type="term" value="F:oxidoreductase activity, acting on NAD(P)H, oxygen as acceptor"/>
    <property type="evidence" value="ECO:0007669"/>
    <property type="project" value="TreeGrafter"/>
</dbReference>
<gene>
    <name evidence="4" type="ORF">POJ06DRAFT_264919</name>
</gene>
<accession>A0AAD7VVB8</accession>
<reference evidence="4" key="1">
    <citation type="submission" date="2023-03" db="EMBL/GenBank/DDBJ databases">
        <title>Near-Complete genome sequence of Lipomyces tetrasporous NRRL Y-64009, an oleaginous yeast capable of growing on lignocellulosic hydrolysates.</title>
        <authorList>
            <consortium name="Lawrence Berkeley National Laboratory"/>
            <person name="Jagtap S.S."/>
            <person name="Liu J.-J."/>
            <person name="Walukiewicz H.E."/>
            <person name="Pangilinan J."/>
            <person name="Lipzen A."/>
            <person name="Ahrendt S."/>
            <person name="Koriabine M."/>
            <person name="Cobaugh K."/>
            <person name="Salamov A."/>
            <person name="Yoshinaga Y."/>
            <person name="Ng V."/>
            <person name="Daum C."/>
            <person name="Grigoriev I.V."/>
            <person name="Slininger P.J."/>
            <person name="Dien B.S."/>
            <person name="Jin Y.-S."/>
            <person name="Rao C.V."/>
        </authorList>
    </citation>
    <scope>NUCLEOTIDE SEQUENCE</scope>
    <source>
        <strain evidence="4">NRRL Y-64009</strain>
    </source>
</reference>
<dbReference type="RefSeq" id="XP_056047542.1">
    <property type="nucleotide sequence ID" value="XM_056189033.1"/>
</dbReference>
<evidence type="ECO:0000313" key="4">
    <source>
        <dbReference type="EMBL" id="KAJ8104092.1"/>
    </source>
</evidence>
<keyword evidence="2" id="KW-0521">NADP</keyword>
<dbReference type="PROSITE" id="PS00061">
    <property type="entry name" value="ADH_SHORT"/>
    <property type="match status" value="1"/>
</dbReference>
<evidence type="ECO:0000256" key="1">
    <source>
        <dbReference type="ARBA" id="ARBA00006484"/>
    </source>
</evidence>
<name>A0AAD7VVB8_9ASCO</name>
<protein>
    <recommendedName>
        <fullName evidence="6">NAD(P)-binding protein</fullName>
    </recommendedName>
</protein>
<dbReference type="PANTHER" id="PTHR43008">
    <property type="entry name" value="BENZIL REDUCTASE"/>
    <property type="match status" value="1"/>
</dbReference>